<sequence>MHDLRFNGLAQLIVALSYDVSPRLKKFGEGFLYWTEQFSKEKQMLESQERFHSIGEIVANKIDQKILNECKFENNIVEKRRRSSQDFHDFVRTL</sequence>
<proteinExistence type="predicted"/>
<dbReference type="EMBL" id="WJNA01000005">
    <property type="protein sequence ID" value="MRH08416.1"/>
    <property type="molecule type" value="Genomic_DNA"/>
</dbReference>
<organism evidence="1 2">
    <name type="scientific">Limosilactobacillus reuteri</name>
    <name type="common">Lactobacillus reuteri</name>
    <dbReference type="NCBI Taxonomy" id="1598"/>
    <lineage>
        <taxon>Bacteria</taxon>
        <taxon>Bacillati</taxon>
        <taxon>Bacillota</taxon>
        <taxon>Bacilli</taxon>
        <taxon>Lactobacillales</taxon>
        <taxon>Lactobacillaceae</taxon>
        <taxon>Limosilactobacillus</taxon>
    </lineage>
</organism>
<reference evidence="1 2" key="1">
    <citation type="submission" date="2019-11" db="EMBL/GenBank/DDBJ databases">
        <title>Draft genome sequence of 12 host-associated Lactobacillus reuteri rodent strains.</title>
        <authorList>
            <person name="Zhang S."/>
            <person name="Ozcam M."/>
            <person name="Van Pijkeren J.P."/>
        </authorList>
    </citation>
    <scope>NUCLEOTIDE SEQUENCE [LARGE SCALE GENOMIC DNA]</scope>
    <source>
        <strain evidence="1 2">Lr4020</strain>
    </source>
</reference>
<name>A0A6L5P2G2_LIMRT</name>
<comment type="caution">
    <text evidence="1">The sequence shown here is derived from an EMBL/GenBank/DDBJ whole genome shotgun (WGS) entry which is preliminary data.</text>
</comment>
<gene>
    <name evidence="1" type="ORF">GIX81_02950</name>
</gene>
<dbReference type="Proteomes" id="UP000472879">
    <property type="component" value="Unassembled WGS sequence"/>
</dbReference>
<dbReference type="RefSeq" id="WP_153704630.1">
    <property type="nucleotide sequence ID" value="NZ_WJNA01000005.1"/>
</dbReference>
<evidence type="ECO:0000313" key="1">
    <source>
        <dbReference type="EMBL" id="MRH08416.1"/>
    </source>
</evidence>
<protein>
    <submittedName>
        <fullName evidence="1">Uncharacterized protein</fullName>
    </submittedName>
</protein>
<accession>A0A6L5P2G2</accession>
<dbReference type="AlphaFoldDB" id="A0A6L5P2G2"/>
<evidence type="ECO:0000313" key="2">
    <source>
        <dbReference type="Proteomes" id="UP000472879"/>
    </source>
</evidence>